<proteinExistence type="inferred from homology"/>
<reference evidence="3 4" key="1">
    <citation type="submission" date="2021-03" db="EMBL/GenBank/DDBJ databases">
        <title>novel species isolated from a fishpond in China.</title>
        <authorList>
            <person name="Lu H."/>
            <person name="Cai Z."/>
        </authorList>
    </citation>
    <scope>NUCLEOTIDE SEQUENCE [LARGE SCALE GENOMIC DNA]</scope>
    <source>
        <strain evidence="3 4">YJ13C</strain>
    </source>
</reference>
<comment type="similarity">
    <text evidence="1">Belongs to the DinB family.</text>
</comment>
<dbReference type="Proteomes" id="UP000664480">
    <property type="component" value="Unassembled WGS sequence"/>
</dbReference>
<evidence type="ECO:0000256" key="1">
    <source>
        <dbReference type="ARBA" id="ARBA00008635"/>
    </source>
</evidence>
<name>A0ABS3CJ69_9BACT</name>
<evidence type="ECO:0000313" key="4">
    <source>
        <dbReference type="Proteomes" id="UP000664480"/>
    </source>
</evidence>
<accession>A0ABS3CJ69</accession>
<keyword evidence="4" id="KW-1185">Reference proteome</keyword>
<organism evidence="3 4">
    <name type="scientific">Algoriphagus pacificus</name>
    <dbReference type="NCBI Taxonomy" id="2811234"/>
    <lineage>
        <taxon>Bacteria</taxon>
        <taxon>Pseudomonadati</taxon>
        <taxon>Bacteroidota</taxon>
        <taxon>Cytophagia</taxon>
        <taxon>Cytophagales</taxon>
        <taxon>Cyclobacteriaceae</taxon>
        <taxon>Algoriphagus</taxon>
    </lineage>
</organism>
<dbReference type="Pfam" id="PF05163">
    <property type="entry name" value="DinB"/>
    <property type="match status" value="1"/>
</dbReference>
<evidence type="ECO:0000313" key="3">
    <source>
        <dbReference type="EMBL" id="MBN7816280.1"/>
    </source>
</evidence>
<dbReference type="Gene3D" id="1.20.120.450">
    <property type="entry name" value="dinb family like domain"/>
    <property type="match status" value="1"/>
</dbReference>
<dbReference type="EMBL" id="JAFKCU010000003">
    <property type="protein sequence ID" value="MBN7816280.1"/>
    <property type="molecule type" value="Genomic_DNA"/>
</dbReference>
<keyword evidence="2" id="KW-0479">Metal-binding</keyword>
<sequence length="148" mass="16793">MTSQLINNLLMQSQMSNGFALSQVSNDNLTMRLNEKAASVGFIYRHIAETMHLFGTFLGEQTPIQNTTMGQMDEGQGSNFEESQQLLTSGYILLQDIIDKNSDSWWLEEIETPFFGKVNRLRLFSHILYHNAYHSGQIALTISKGDKL</sequence>
<evidence type="ECO:0000256" key="2">
    <source>
        <dbReference type="ARBA" id="ARBA00022723"/>
    </source>
</evidence>
<dbReference type="SUPFAM" id="SSF109854">
    <property type="entry name" value="DinB/YfiT-like putative metalloenzymes"/>
    <property type="match status" value="1"/>
</dbReference>
<dbReference type="InterPro" id="IPR007837">
    <property type="entry name" value="DinB"/>
</dbReference>
<gene>
    <name evidence="3" type="ORF">J0A69_12600</name>
</gene>
<comment type="caution">
    <text evidence="3">The sequence shown here is derived from an EMBL/GenBank/DDBJ whole genome shotgun (WGS) entry which is preliminary data.</text>
</comment>
<dbReference type="InterPro" id="IPR034660">
    <property type="entry name" value="DinB/YfiT-like"/>
</dbReference>
<protein>
    <submittedName>
        <fullName evidence="3">DinB family protein</fullName>
    </submittedName>
</protein>